<reference evidence="3 4" key="1">
    <citation type="submission" date="2017-12" db="EMBL/GenBank/DDBJ databases">
        <title>Complete Genome Sequence of Stenotrophomonas maltophilia CSM2.</title>
        <authorList>
            <person name="Castro-Jaimes S."/>
            <person name="Lopez-Leal G."/>
            <person name="Barberena Jonas C."/>
            <person name="Bustos P."/>
            <person name="Perez-Oseguera A."/>
            <person name="Cevallos M.A."/>
        </authorList>
    </citation>
    <scope>NUCLEOTIDE SEQUENCE [LARGE SCALE GENOMIC DNA]</scope>
    <source>
        <strain evidence="3 4">CSM2</strain>
    </source>
</reference>
<name>A0AAD0BQZ9_STEMA</name>
<evidence type="ECO:0000259" key="2">
    <source>
        <dbReference type="PROSITE" id="PS51688"/>
    </source>
</evidence>
<protein>
    <recommendedName>
        <fullName evidence="2">Peptidase S74 domain-containing protein</fullName>
    </recommendedName>
</protein>
<dbReference type="EMBL" id="CP025298">
    <property type="protein sequence ID" value="AUI05876.1"/>
    <property type="molecule type" value="Genomic_DNA"/>
</dbReference>
<gene>
    <name evidence="3" type="ORF">SmaCSM2_01255</name>
</gene>
<feature type="domain" description="Peptidase S74" evidence="2">
    <location>
        <begin position="263"/>
        <end position="387"/>
    </location>
</feature>
<dbReference type="Proteomes" id="UP000234414">
    <property type="component" value="Chromosome"/>
</dbReference>
<keyword evidence="1" id="KW-0175">Coiled coil</keyword>
<organism evidence="3 4">
    <name type="scientific">Stenotrophomonas maltophilia</name>
    <name type="common">Pseudomonas maltophilia</name>
    <name type="synonym">Xanthomonas maltophilia</name>
    <dbReference type="NCBI Taxonomy" id="40324"/>
    <lineage>
        <taxon>Bacteria</taxon>
        <taxon>Pseudomonadati</taxon>
        <taxon>Pseudomonadota</taxon>
        <taxon>Gammaproteobacteria</taxon>
        <taxon>Lysobacterales</taxon>
        <taxon>Lysobacteraceae</taxon>
        <taxon>Stenotrophomonas</taxon>
        <taxon>Stenotrophomonas maltophilia group</taxon>
    </lineage>
</organism>
<sequence length="405" mass="42969">MTLNPVDTLTDHGNYKGDPAKVAFVKLNENDAYLEQLAKAALPKVGGTLSGPLTTASTITATGRALIAEGSVGAVPTTGKYLLQSVTSDGAFITSYNYSLPNVAPLTIEASSINTAARVTASALAVPHNAAGTEILWNGLAAENGYGCSEYLNFRGGGTGGHLFYACVANVSQRRTARIREGGSIDCYPVQPNPGGGVGTFGFHTQGSFGGGYAMTDGGKQGGWWMASGDLNWGVTQTGTSMGIRMRLSEDGVLSATAFNPTSSADVKDYLEGYAGDADSDLDRMVVITYRYRPEFCESDKTFVGLLAENVHDVRPEATSGGRKGGIKVPLVNPEDGSTLVDSEGNTIFETHDDFVPMGIDMMQILALNVRAHQQKSRRLQEQERRIVALELALERLVEAIEGRP</sequence>
<accession>A0AAD0BQZ9</accession>
<dbReference type="AlphaFoldDB" id="A0AAD0BQZ9"/>
<evidence type="ECO:0000313" key="3">
    <source>
        <dbReference type="EMBL" id="AUI05876.1"/>
    </source>
</evidence>
<evidence type="ECO:0000256" key="1">
    <source>
        <dbReference type="SAM" id="Coils"/>
    </source>
</evidence>
<evidence type="ECO:0000313" key="4">
    <source>
        <dbReference type="Proteomes" id="UP000234414"/>
    </source>
</evidence>
<proteinExistence type="predicted"/>
<dbReference type="PROSITE" id="PS51688">
    <property type="entry name" value="ICA"/>
    <property type="match status" value="1"/>
</dbReference>
<dbReference type="InterPro" id="IPR030392">
    <property type="entry name" value="S74_ICA"/>
</dbReference>
<dbReference type="RefSeq" id="WP_101764750.1">
    <property type="nucleotide sequence ID" value="NZ_CP025298.1"/>
</dbReference>
<feature type="coiled-coil region" evidence="1">
    <location>
        <begin position="363"/>
        <end position="400"/>
    </location>
</feature>